<keyword evidence="7" id="KW-1185">Reference proteome</keyword>
<dbReference type="Proteomes" id="UP001596378">
    <property type="component" value="Unassembled WGS sequence"/>
</dbReference>
<keyword evidence="3" id="KW-0804">Transcription</keyword>
<dbReference type="PROSITE" id="PS50977">
    <property type="entry name" value="HTH_TETR_2"/>
    <property type="match status" value="1"/>
</dbReference>
<dbReference type="Gene3D" id="1.10.357.10">
    <property type="entry name" value="Tetracycline Repressor, domain 2"/>
    <property type="match status" value="1"/>
</dbReference>
<gene>
    <name evidence="6" type="ORF">ACFQMJ_26265</name>
</gene>
<sequence>MSPKEEIAASRKDQIMNSAAALFASQGYYKTTTALVAEAVGVTQPYVFHFFKSKEQLYLAVLQRAYERLNRAFSNVDAPPEQLAQKMGEAFNTLLAGYRNEILLLMQCFATPEPAVREYARKTHSLIYNTVKTRFATAGVPDAGKEASVFISCGLILALSEILELPELSPWHKGDLD</sequence>
<evidence type="ECO:0000313" key="6">
    <source>
        <dbReference type="EMBL" id="MFC7152058.1"/>
    </source>
</evidence>
<organism evidence="6 7">
    <name type="scientific">Cohnella cellulosilytica</name>
    <dbReference type="NCBI Taxonomy" id="986710"/>
    <lineage>
        <taxon>Bacteria</taxon>
        <taxon>Bacillati</taxon>
        <taxon>Bacillota</taxon>
        <taxon>Bacilli</taxon>
        <taxon>Bacillales</taxon>
        <taxon>Paenibacillaceae</taxon>
        <taxon>Cohnella</taxon>
    </lineage>
</organism>
<dbReference type="InterPro" id="IPR009057">
    <property type="entry name" value="Homeodomain-like_sf"/>
</dbReference>
<dbReference type="PROSITE" id="PS01081">
    <property type="entry name" value="HTH_TETR_1"/>
    <property type="match status" value="1"/>
</dbReference>
<dbReference type="RefSeq" id="WP_378048592.1">
    <property type="nucleotide sequence ID" value="NZ_JBHMDN010000017.1"/>
</dbReference>
<keyword evidence="1" id="KW-0805">Transcription regulation</keyword>
<evidence type="ECO:0000259" key="5">
    <source>
        <dbReference type="PROSITE" id="PS50977"/>
    </source>
</evidence>
<name>A0ABW2FG23_9BACL</name>
<dbReference type="PANTHER" id="PTHR30055:SF234">
    <property type="entry name" value="HTH-TYPE TRANSCRIPTIONAL REGULATOR BETI"/>
    <property type="match status" value="1"/>
</dbReference>
<comment type="caution">
    <text evidence="6">The sequence shown here is derived from an EMBL/GenBank/DDBJ whole genome shotgun (WGS) entry which is preliminary data.</text>
</comment>
<dbReference type="InterPro" id="IPR023772">
    <property type="entry name" value="DNA-bd_HTH_TetR-type_CS"/>
</dbReference>
<dbReference type="EMBL" id="JBHTAI010000020">
    <property type="protein sequence ID" value="MFC7152058.1"/>
    <property type="molecule type" value="Genomic_DNA"/>
</dbReference>
<dbReference type="Pfam" id="PF00440">
    <property type="entry name" value="TetR_N"/>
    <property type="match status" value="1"/>
</dbReference>
<keyword evidence="2 4" id="KW-0238">DNA-binding</keyword>
<dbReference type="PRINTS" id="PR00455">
    <property type="entry name" value="HTHTETR"/>
</dbReference>
<evidence type="ECO:0000256" key="4">
    <source>
        <dbReference type="PROSITE-ProRule" id="PRU00335"/>
    </source>
</evidence>
<evidence type="ECO:0000256" key="2">
    <source>
        <dbReference type="ARBA" id="ARBA00023125"/>
    </source>
</evidence>
<proteinExistence type="predicted"/>
<protein>
    <submittedName>
        <fullName evidence="6">TetR/AcrR family transcriptional regulator</fullName>
    </submittedName>
</protein>
<feature type="DNA-binding region" description="H-T-H motif" evidence="4">
    <location>
        <begin position="32"/>
        <end position="51"/>
    </location>
</feature>
<evidence type="ECO:0000256" key="3">
    <source>
        <dbReference type="ARBA" id="ARBA00023163"/>
    </source>
</evidence>
<feature type="domain" description="HTH tetR-type" evidence="5">
    <location>
        <begin position="9"/>
        <end position="69"/>
    </location>
</feature>
<evidence type="ECO:0000256" key="1">
    <source>
        <dbReference type="ARBA" id="ARBA00023015"/>
    </source>
</evidence>
<evidence type="ECO:0000313" key="7">
    <source>
        <dbReference type="Proteomes" id="UP001596378"/>
    </source>
</evidence>
<dbReference type="PANTHER" id="PTHR30055">
    <property type="entry name" value="HTH-TYPE TRANSCRIPTIONAL REGULATOR RUTR"/>
    <property type="match status" value="1"/>
</dbReference>
<dbReference type="InterPro" id="IPR050109">
    <property type="entry name" value="HTH-type_TetR-like_transc_reg"/>
</dbReference>
<dbReference type="InterPro" id="IPR001647">
    <property type="entry name" value="HTH_TetR"/>
</dbReference>
<accession>A0ABW2FG23</accession>
<reference evidence="7" key="1">
    <citation type="journal article" date="2019" name="Int. J. Syst. Evol. Microbiol.">
        <title>The Global Catalogue of Microorganisms (GCM) 10K type strain sequencing project: providing services to taxonomists for standard genome sequencing and annotation.</title>
        <authorList>
            <consortium name="The Broad Institute Genomics Platform"/>
            <consortium name="The Broad Institute Genome Sequencing Center for Infectious Disease"/>
            <person name="Wu L."/>
            <person name="Ma J."/>
        </authorList>
    </citation>
    <scope>NUCLEOTIDE SEQUENCE [LARGE SCALE GENOMIC DNA]</scope>
    <source>
        <strain evidence="7">KCTC 12907</strain>
    </source>
</reference>
<dbReference type="SUPFAM" id="SSF46689">
    <property type="entry name" value="Homeodomain-like"/>
    <property type="match status" value="1"/>
</dbReference>